<organism evidence="1 2">
    <name type="scientific">Burkholderia phage Magia</name>
    <dbReference type="NCBI Taxonomy" id="2767577"/>
    <lineage>
        <taxon>Viruses</taxon>
        <taxon>Duplodnaviria</taxon>
        <taxon>Heunggongvirae</taxon>
        <taxon>Uroviricota</taxon>
        <taxon>Caudoviricetes</taxon>
        <taxon>Magiavirus</taxon>
        <taxon>Magiavirus magia</taxon>
    </lineage>
</organism>
<name>A0A873WTY6_9CAUD</name>
<sequence>MIFRMNQTEFRMFAPWVQAATLPDGDVEAMSFEDCLARALELGLRRFDRKTLAHNCGIHYPHFADLVAGRRPFPATKLHLFCMFTGCDYPRQWLAIQERRAIEEYRRLSQQAIGEFVQQAFGQRQAAA</sequence>
<protein>
    <submittedName>
        <fullName evidence="1">Uncharacterized protein</fullName>
    </submittedName>
</protein>
<proteinExistence type="predicted"/>
<evidence type="ECO:0000313" key="2">
    <source>
        <dbReference type="Proteomes" id="UP000663664"/>
    </source>
</evidence>
<evidence type="ECO:0000313" key="1">
    <source>
        <dbReference type="EMBL" id="QPB08744.1"/>
    </source>
</evidence>
<reference evidence="1" key="1">
    <citation type="submission" date="2020-07" db="EMBL/GenBank/DDBJ databases">
        <title>Complete genome sequence of Burkholderia cenocepacia myophage Magia.</title>
        <authorList>
            <person name="Gafford-Gaby D."/>
            <person name="Yao G.W."/>
            <person name="Hernandez I."/>
            <person name="Clark J."/>
            <person name="Gonzalez C."/>
            <person name="Gill J."/>
            <person name="Liu M."/>
        </authorList>
    </citation>
    <scope>NUCLEOTIDE SEQUENCE</scope>
</reference>
<dbReference type="Proteomes" id="UP000663664">
    <property type="component" value="Segment"/>
</dbReference>
<gene>
    <name evidence="1" type="ORF">CPT_Magia_063</name>
</gene>
<dbReference type="EMBL" id="MT701587">
    <property type="protein sequence ID" value="QPB08744.1"/>
    <property type="molecule type" value="Genomic_DNA"/>
</dbReference>
<keyword evidence="2" id="KW-1185">Reference proteome</keyword>
<accession>A0A873WTY6</accession>